<keyword evidence="4 9" id="KW-1133">Transmembrane helix</keyword>
<dbReference type="CDD" id="cd03684">
    <property type="entry name" value="ClC_3_like"/>
    <property type="match status" value="1"/>
</dbReference>
<evidence type="ECO:0000256" key="4">
    <source>
        <dbReference type="ARBA" id="ARBA00022989"/>
    </source>
</evidence>
<dbReference type="AlphaFoldDB" id="A0A0W4ZLI5"/>
<protein>
    <recommendedName>
        <fullName evidence="9">Chloride channel protein</fullName>
    </recommendedName>
</protein>
<dbReference type="FunFam" id="1.10.3080.10:FF:000011">
    <property type="entry name" value="Chloride channel protein"/>
    <property type="match status" value="1"/>
</dbReference>
<feature type="domain" description="CBS" evidence="10">
    <location>
        <begin position="700"/>
        <end position="752"/>
    </location>
</feature>
<dbReference type="InterPro" id="IPR000644">
    <property type="entry name" value="CBS_dom"/>
</dbReference>
<dbReference type="Gene3D" id="3.90.1280.20">
    <property type="match status" value="1"/>
</dbReference>
<proteinExistence type="inferred from homology"/>
<keyword evidence="3 9" id="KW-0812">Transmembrane</keyword>
<dbReference type="Proteomes" id="UP000054454">
    <property type="component" value="Unassembled WGS sequence"/>
</dbReference>
<keyword evidence="2 9" id="KW-0813">Transport</keyword>
<dbReference type="GO" id="GO:0005247">
    <property type="term" value="F:voltage-gated chloride channel activity"/>
    <property type="evidence" value="ECO:0007669"/>
    <property type="project" value="TreeGrafter"/>
</dbReference>
<keyword evidence="5 9" id="KW-0406">Ion transport</keyword>
<evidence type="ECO:0000256" key="6">
    <source>
        <dbReference type="ARBA" id="ARBA00023136"/>
    </source>
</evidence>
<dbReference type="GeneID" id="28935985"/>
<evidence type="ECO:0000256" key="2">
    <source>
        <dbReference type="ARBA" id="ARBA00022448"/>
    </source>
</evidence>
<dbReference type="InterPro" id="IPR001807">
    <property type="entry name" value="ClC"/>
</dbReference>
<feature type="transmembrane region" description="Helical" evidence="9">
    <location>
        <begin position="585"/>
        <end position="608"/>
    </location>
</feature>
<gene>
    <name evidence="11" type="ORF">T552_01192</name>
</gene>
<feature type="transmembrane region" description="Helical" evidence="9">
    <location>
        <begin position="268"/>
        <end position="291"/>
    </location>
</feature>
<dbReference type="PANTHER" id="PTHR45711">
    <property type="entry name" value="CHLORIDE CHANNEL PROTEIN"/>
    <property type="match status" value="1"/>
</dbReference>
<evidence type="ECO:0000313" key="11">
    <source>
        <dbReference type="EMBL" id="KTW29237.1"/>
    </source>
</evidence>
<evidence type="ECO:0000313" key="12">
    <source>
        <dbReference type="Proteomes" id="UP000054454"/>
    </source>
</evidence>
<dbReference type="SUPFAM" id="SSF54631">
    <property type="entry name" value="CBS-domain pair"/>
    <property type="match status" value="1"/>
</dbReference>
<dbReference type="Pfam" id="PF00654">
    <property type="entry name" value="Voltage_CLC"/>
    <property type="match status" value="1"/>
</dbReference>
<sequence>MYAEELAENPGITEGSYKKLVNRVNERKKLYMEQDLNGERDFFEKKGEKRVEKEEKEEFLNELEEAGLDKPFFFEKKKKNDEISMTSSASKISLKLPKKKELEWIKNNFYTIDWIDENTKERDRKEKLRKLKGIRRKIAHFWEFNQVWFIIIATGISIGVISGFIDIVSGWLSDIREGYCKSGFYLNRVFCCWIPDDEKTCSDWILWGDLMSSSKKKSYVISYLFYITIVTLFGVISSFLVINYAYYAKESGISEIKTILSGFIMHDFFGKWILVIKSLSVCFSIASGLWIGKEGPLIHIACCCADFFFRIFSTSKGNEAKRREILSAAVAAGTSVAFGAPIGGVLFTLEQLSYYFPDKTMWKSFVCAMIGTMSLKFVNPFRDGRLVIYQAFFKIEWYSFELIPISLLGVIGGLYGHAFIKLNEKILKLKSKFQLSRFPIQEVLVVVFITGIINYSNVFMRSHHYKLLAKLFQKCNENDTLGLCVIDNILSPVLMLLLAAIFGTFLCIITFGLQVPSGIILPSMVIGALYGRLIGILIQYIQHKVPSARIFSACKPNVECIAPEIYSIIGAASTLAGVTRMTVSLVIIMFELTGALTYLLPIIIAVVISKWVGDAFGKYGIYENWIYINNYPYLSKEIDIKHDIIENYITKTSDLVTITAKGHTIKTLEKFNDYPKNRYCYFSDTRFLDPSIHVDLGPWMNKSPFTLSPKSTVHLTTNLFQKLGIRLILFTTNGYLQGLITKKDLIKRAINI</sequence>
<keyword evidence="7 9" id="KW-0868">Chloride</keyword>
<dbReference type="PRINTS" id="PR00762">
    <property type="entry name" value="CLCHANNEL"/>
</dbReference>
<feature type="transmembrane region" description="Helical" evidence="9">
    <location>
        <begin position="519"/>
        <end position="541"/>
    </location>
</feature>
<name>A0A0W4ZLI5_PNEC8</name>
<dbReference type="PROSITE" id="PS51371">
    <property type="entry name" value="CBS"/>
    <property type="match status" value="1"/>
</dbReference>
<feature type="transmembrane region" description="Helical" evidence="9">
    <location>
        <begin position="493"/>
        <end position="513"/>
    </location>
</feature>
<comment type="subcellular location">
    <subcellularLocation>
        <location evidence="1 9">Membrane</location>
        <topology evidence="1 9">Multi-pass membrane protein</topology>
    </subcellularLocation>
</comment>
<feature type="transmembrane region" description="Helical" evidence="9">
    <location>
        <begin position="223"/>
        <end position="247"/>
    </location>
</feature>
<evidence type="ECO:0000259" key="10">
    <source>
        <dbReference type="PROSITE" id="PS51371"/>
    </source>
</evidence>
<dbReference type="OrthoDB" id="44789at2759"/>
<evidence type="ECO:0000256" key="7">
    <source>
        <dbReference type="ARBA" id="ARBA00023214"/>
    </source>
</evidence>
<keyword evidence="6 9" id="KW-0472">Membrane</keyword>
<dbReference type="GO" id="GO:0005794">
    <property type="term" value="C:Golgi apparatus"/>
    <property type="evidence" value="ECO:0007669"/>
    <property type="project" value="TreeGrafter"/>
</dbReference>
<accession>A0A0W4ZLI5</accession>
<feature type="transmembrane region" description="Helical" evidence="9">
    <location>
        <begin position="440"/>
        <end position="460"/>
    </location>
</feature>
<keyword evidence="12" id="KW-1185">Reference proteome</keyword>
<reference evidence="12" key="1">
    <citation type="journal article" date="2016" name="Nat. Commun.">
        <title>Genome analysis of three Pneumocystis species reveals adaptation mechanisms to life exclusively in mammalian hosts.</title>
        <authorList>
            <person name="Ma L."/>
            <person name="Chen Z."/>
            <person name="Huang D.W."/>
            <person name="Kutty G."/>
            <person name="Ishihara M."/>
            <person name="Wang H."/>
            <person name="Abouelleil A."/>
            <person name="Bishop L."/>
            <person name="Davey E."/>
            <person name="Deng R."/>
            <person name="Deng X."/>
            <person name="Fan L."/>
            <person name="Fantoni G."/>
            <person name="Fitzgerald M."/>
            <person name="Gogineni E."/>
            <person name="Goldberg J.M."/>
            <person name="Handley G."/>
            <person name="Hu X."/>
            <person name="Huber C."/>
            <person name="Jiao X."/>
            <person name="Jones K."/>
            <person name="Levin J.Z."/>
            <person name="Liu Y."/>
            <person name="Macdonald P."/>
            <person name="Melnikov A."/>
            <person name="Raley C."/>
            <person name="Sassi M."/>
            <person name="Sherman B.T."/>
            <person name="Song X."/>
            <person name="Sykes S."/>
            <person name="Tran B."/>
            <person name="Walsh L."/>
            <person name="Xia Y."/>
            <person name="Yang J."/>
            <person name="Young S."/>
            <person name="Zeng Q."/>
            <person name="Zheng X."/>
            <person name="Stephens R."/>
            <person name="Nusbaum C."/>
            <person name="Birren B.W."/>
            <person name="Azadi P."/>
            <person name="Lempicki R.A."/>
            <person name="Cuomo C.A."/>
            <person name="Kovacs J.A."/>
        </authorList>
    </citation>
    <scope>NUCLEOTIDE SEQUENCE [LARGE SCALE GENOMIC DNA]</scope>
    <source>
        <strain evidence="12">B80</strain>
    </source>
</reference>
<evidence type="ECO:0000256" key="8">
    <source>
        <dbReference type="PROSITE-ProRule" id="PRU00703"/>
    </source>
</evidence>
<dbReference type="PANTHER" id="PTHR45711:SF6">
    <property type="entry name" value="CHLORIDE CHANNEL PROTEIN"/>
    <property type="match status" value="1"/>
</dbReference>
<keyword evidence="8" id="KW-0129">CBS domain</keyword>
<feature type="transmembrane region" description="Helical" evidence="9">
    <location>
        <begin position="398"/>
        <end position="420"/>
    </location>
</feature>
<evidence type="ECO:0000256" key="9">
    <source>
        <dbReference type="RuleBase" id="RU361221"/>
    </source>
</evidence>
<feature type="transmembrane region" description="Helical" evidence="9">
    <location>
        <begin position="147"/>
        <end position="172"/>
    </location>
</feature>
<dbReference type="InterPro" id="IPR014743">
    <property type="entry name" value="Cl-channel_core"/>
</dbReference>
<feature type="transmembrane region" description="Helical" evidence="9">
    <location>
        <begin position="361"/>
        <end position="378"/>
    </location>
</feature>
<evidence type="ECO:0000256" key="3">
    <source>
        <dbReference type="ARBA" id="ARBA00022692"/>
    </source>
</evidence>
<feature type="transmembrane region" description="Helical" evidence="9">
    <location>
        <begin position="297"/>
        <end position="313"/>
    </location>
</feature>
<dbReference type="InterPro" id="IPR046342">
    <property type="entry name" value="CBS_dom_sf"/>
</dbReference>
<comment type="caution">
    <text evidence="11">The sequence shown here is derived from an EMBL/GenBank/DDBJ whole genome shotgun (WGS) entry which is preliminary data.</text>
</comment>
<evidence type="ECO:0000256" key="1">
    <source>
        <dbReference type="ARBA" id="ARBA00004141"/>
    </source>
</evidence>
<dbReference type="GO" id="GO:0005769">
    <property type="term" value="C:early endosome"/>
    <property type="evidence" value="ECO:0007669"/>
    <property type="project" value="TreeGrafter"/>
</dbReference>
<organism evidence="11 12">
    <name type="scientific">Pneumocystis carinii (strain B80)</name>
    <name type="common">Rat pneumocystis pneumonia agent</name>
    <name type="synonym">Pneumocystis carinii f. sp. carinii</name>
    <dbReference type="NCBI Taxonomy" id="1408658"/>
    <lineage>
        <taxon>Eukaryota</taxon>
        <taxon>Fungi</taxon>
        <taxon>Dikarya</taxon>
        <taxon>Ascomycota</taxon>
        <taxon>Taphrinomycotina</taxon>
        <taxon>Pneumocystomycetes</taxon>
        <taxon>Pneumocystaceae</taxon>
        <taxon>Pneumocystis</taxon>
    </lineage>
</organism>
<dbReference type="GO" id="GO:0005886">
    <property type="term" value="C:plasma membrane"/>
    <property type="evidence" value="ECO:0007669"/>
    <property type="project" value="TreeGrafter"/>
</dbReference>
<dbReference type="RefSeq" id="XP_018226430.1">
    <property type="nucleotide sequence ID" value="XM_018369783.1"/>
</dbReference>
<comment type="similarity">
    <text evidence="9">Belongs to the chloride channel (TC 2.A.49) family.</text>
</comment>
<dbReference type="Gene3D" id="1.10.3080.10">
    <property type="entry name" value="Clc chloride channel"/>
    <property type="match status" value="1"/>
</dbReference>
<dbReference type="VEuPathDB" id="FungiDB:T552_01192"/>
<dbReference type="EMBL" id="LFVZ01000005">
    <property type="protein sequence ID" value="KTW29237.1"/>
    <property type="molecule type" value="Genomic_DNA"/>
</dbReference>
<feature type="transmembrane region" description="Helical" evidence="9">
    <location>
        <begin position="325"/>
        <end position="349"/>
    </location>
</feature>
<evidence type="ECO:0000256" key="5">
    <source>
        <dbReference type="ARBA" id="ARBA00023065"/>
    </source>
</evidence>
<dbReference type="SUPFAM" id="SSF81340">
    <property type="entry name" value="Clc chloride channel"/>
    <property type="match status" value="1"/>
</dbReference>